<dbReference type="PANTHER" id="PTHR21340:SF7">
    <property type="entry name" value="NUDIX HYDROLASE DOMAIN-CONTAINING PROTEIN"/>
    <property type="match status" value="1"/>
</dbReference>
<feature type="domain" description="Nudix hydrolase" evidence="2">
    <location>
        <begin position="5"/>
        <end position="157"/>
    </location>
</feature>
<dbReference type="EMBL" id="JAGSOV010000057">
    <property type="protein sequence ID" value="MCO1658717.1"/>
    <property type="molecule type" value="Genomic_DNA"/>
</dbReference>
<gene>
    <name evidence="3" type="ORF">KDL28_26980</name>
</gene>
<evidence type="ECO:0000313" key="3">
    <source>
        <dbReference type="EMBL" id="MCO1658717.1"/>
    </source>
</evidence>
<dbReference type="PROSITE" id="PS51462">
    <property type="entry name" value="NUDIX"/>
    <property type="match status" value="1"/>
</dbReference>
<dbReference type="InterPro" id="IPR000086">
    <property type="entry name" value="NUDIX_hydrolase_dom"/>
</dbReference>
<accession>A0ABT1A6R8</accession>
<dbReference type="CDD" id="cd04662">
    <property type="entry name" value="NUDIX_Hydrolase"/>
    <property type="match status" value="1"/>
</dbReference>
<dbReference type="PANTHER" id="PTHR21340">
    <property type="entry name" value="DIADENOSINE 5,5-P1,P4-TETRAPHOSPHATE PYROPHOSPHOHYDROLASE MUTT"/>
    <property type="match status" value="1"/>
</dbReference>
<sequence length="171" mass="18658">MLLRVAVLSAGLLLFRPAGDGAGIEVLLGHMGGPFWARKDDGAWSIPKGEHEPDEEPRDAAVREFAEELGSPPPAGPLHDLGSVQQRSGRKQITVFALGADFDAEHITPGTFELEWPPRSGKRRSFPEIDRAAWFDPETARRKLVPAQAEFIDRLLATDLTDTTGNEVLAP</sequence>
<organism evidence="3 4">
    <name type="scientific">Pseudonocardia humida</name>
    <dbReference type="NCBI Taxonomy" id="2800819"/>
    <lineage>
        <taxon>Bacteria</taxon>
        <taxon>Bacillati</taxon>
        <taxon>Actinomycetota</taxon>
        <taxon>Actinomycetes</taxon>
        <taxon>Pseudonocardiales</taxon>
        <taxon>Pseudonocardiaceae</taxon>
        <taxon>Pseudonocardia</taxon>
    </lineage>
</organism>
<dbReference type="InterPro" id="IPR015797">
    <property type="entry name" value="NUDIX_hydrolase-like_dom_sf"/>
</dbReference>
<dbReference type="Proteomes" id="UP001165283">
    <property type="component" value="Unassembled WGS sequence"/>
</dbReference>
<keyword evidence="4" id="KW-1185">Reference proteome</keyword>
<proteinExistence type="predicted"/>
<comment type="caution">
    <text evidence="3">The sequence shown here is derived from an EMBL/GenBank/DDBJ whole genome shotgun (WGS) entry which is preliminary data.</text>
</comment>
<dbReference type="RefSeq" id="WP_252442988.1">
    <property type="nucleotide sequence ID" value="NZ_JAGSOV010000057.1"/>
</dbReference>
<reference evidence="3" key="1">
    <citation type="submission" date="2021-04" db="EMBL/GenBank/DDBJ databases">
        <title>Pseudonocardia sp. nov., isolated from sandy soil of mangrove forest.</title>
        <authorList>
            <person name="Zan Z."/>
            <person name="Huang R."/>
            <person name="Liu W."/>
        </authorList>
    </citation>
    <scope>NUCLEOTIDE SEQUENCE</scope>
    <source>
        <strain evidence="3">S2-4</strain>
    </source>
</reference>
<evidence type="ECO:0000259" key="2">
    <source>
        <dbReference type="PROSITE" id="PS51462"/>
    </source>
</evidence>
<protein>
    <submittedName>
        <fullName evidence="3">NUDIX domain-containing protein</fullName>
    </submittedName>
</protein>
<keyword evidence="1" id="KW-0378">Hydrolase</keyword>
<dbReference type="Pfam" id="PF00293">
    <property type="entry name" value="NUDIX"/>
    <property type="match status" value="1"/>
</dbReference>
<name>A0ABT1A6R8_9PSEU</name>
<dbReference type="PROSITE" id="PS00893">
    <property type="entry name" value="NUDIX_BOX"/>
    <property type="match status" value="1"/>
</dbReference>
<dbReference type="InterPro" id="IPR020084">
    <property type="entry name" value="NUDIX_hydrolase_CS"/>
</dbReference>
<evidence type="ECO:0000313" key="4">
    <source>
        <dbReference type="Proteomes" id="UP001165283"/>
    </source>
</evidence>
<dbReference type="Gene3D" id="3.90.79.10">
    <property type="entry name" value="Nucleoside Triphosphate Pyrophosphohydrolase"/>
    <property type="match status" value="1"/>
</dbReference>
<evidence type="ECO:0000256" key="1">
    <source>
        <dbReference type="ARBA" id="ARBA00022801"/>
    </source>
</evidence>
<dbReference type="SUPFAM" id="SSF55811">
    <property type="entry name" value="Nudix"/>
    <property type="match status" value="1"/>
</dbReference>
<dbReference type="InterPro" id="IPR051325">
    <property type="entry name" value="Nudix_hydrolase_domain"/>
</dbReference>